<dbReference type="GO" id="GO:0005778">
    <property type="term" value="C:peroxisomal membrane"/>
    <property type="evidence" value="ECO:0007669"/>
    <property type="project" value="UniProtKB-ARBA"/>
</dbReference>
<evidence type="ECO:0000259" key="8">
    <source>
        <dbReference type="SMART" id="SM00694"/>
    </source>
</evidence>
<feature type="compositionally biased region" description="Polar residues" evidence="5">
    <location>
        <begin position="570"/>
        <end position="585"/>
    </location>
</feature>
<reference evidence="9 10" key="1">
    <citation type="submission" date="2020-10" db="EMBL/GenBank/DDBJ databases">
        <authorList>
            <person name="Sedaghatjoo S."/>
        </authorList>
    </citation>
    <scope>NUCLEOTIDE SEQUENCE [LARGE SCALE GENOMIC DNA]</scope>
    <source>
        <strain evidence="9 10">LLFL</strain>
    </source>
</reference>
<evidence type="ECO:0000313" key="9">
    <source>
        <dbReference type="EMBL" id="CAD6916563.1"/>
    </source>
</evidence>
<evidence type="ECO:0000259" key="7">
    <source>
        <dbReference type="SMART" id="SM00693"/>
    </source>
</evidence>
<dbReference type="SMART" id="SM00693">
    <property type="entry name" value="DysFN"/>
    <property type="match status" value="1"/>
</dbReference>
<evidence type="ECO:0000256" key="1">
    <source>
        <dbReference type="ARBA" id="ARBA00004127"/>
    </source>
</evidence>
<dbReference type="EMBL" id="CAJHJF010001440">
    <property type="protein sequence ID" value="CAD6916563.1"/>
    <property type="molecule type" value="Genomic_DNA"/>
</dbReference>
<evidence type="ECO:0000256" key="5">
    <source>
        <dbReference type="SAM" id="MobiDB-lite"/>
    </source>
</evidence>
<protein>
    <recommendedName>
        <fullName evidence="7 8">Peroxin/Ferlin domain-containing protein</fullName>
    </recommendedName>
</protein>
<evidence type="ECO:0000256" key="2">
    <source>
        <dbReference type="ARBA" id="ARBA00022692"/>
    </source>
</evidence>
<organism evidence="9 10">
    <name type="scientific">Tilletia laevis</name>
    <dbReference type="NCBI Taxonomy" id="157183"/>
    <lineage>
        <taxon>Eukaryota</taxon>
        <taxon>Fungi</taxon>
        <taxon>Dikarya</taxon>
        <taxon>Basidiomycota</taxon>
        <taxon>Ustilaginomycotina</taxon>
        <taxon>Exobasidiomycetes</taxon>
        <taxon>Tilletiales</taxon>
        <taxon>Tilletiaceae</taxon>
        <taxon>Tilletia</taxon>
    </lineage>
</organism>
<evidence type="ECO:0000256" key="3">
    <source>
        <dbReference type="ARBA" id="ARBA00022989"/>
    </source>
</evidence>
<evidence type="ECO:0000313" key="10">
    <source>
        <dbReference type="Proteomes" id="UP000836404"/>
    </source>
</evidence>
<dbReference type="Pfam" id="PF06398">
    <property type="entry name" value="Pex24p"/>
    <property type="match status" value="1"/>
</dbReference>
<feature type="transmembrane region" description="Helical" evidence="6">
    <location>
        <begin position="109"/>
        <end position="126"/>
    </location>
</feature>
<name>A0A9N8QBS5_9BASI</name>
<feature type="compositionally biased region" description="Low complexity" evidence="5">
    <location>
        <begin position="480"/>
        <end position="490"/>
    </location>
</feature>
<keyword evidence="10" id="KW-1185">Reference proteome</keyword>
<feature type="region of interest" description="Disordered" evidence="5">
    <location>
        <begin position="471"/>
        <end position="511"/>
    </location>
</feature>
<comment type="caution">
    <text evidence="9">The sequence shown here is derived from an EMBL/GenBank/DDBJ whole genome shotgun (WGS) entry which is preliminary data.</text>
</comment>
<dbReference type="PANTHER" id="PTHR31679:SF2">
    <property type="entry name" value="PEROXISOMAL MEMBRANE PROTEIN PEX30-RELATED"/>
    <property type="match status" value="1"/>
</dbReference>
<sequence length="641" mass="70033">MKHENRECLLMSAARNNASSFPGAKAPEITPANRAFLPIAVRPFFTITMSLSRKAGGSIPTHPLSTADFIHRLPPAILRILVSFAPVIKTTHAFLLLATWSTPYPHHSLLLVVGYALAVIAGYPVLRYAPQLLILAYLGYAWIATLRPWARSNASAVGRIRETDGAKLNALVAQLDDIADFVSALHRQLLAPVLGLLSWSEDPTRTKRLVIFLLTTYPIYLACYFPWASLGLPTLQLDVLLPWDSIGSAQSSIHSRALGLLRTGSASALAKAPPGLEAQLLKLSSHPHLTKAKVVFDGQVQPRLVQVYHLLARASHSFAVRYVPHKLSIQILPPFPLGSLSVRSTVLTVGLIALTWCAPWAALIRSVLWRSAFVRRVVLGLVRLFSGERGPLSAFGRGHEATYDPSTGESVFMSSLIPDLGALAHGKKDKKNAKEVKHEDVVYEFSVYENQRWWMGLDWTSALLPQERPSWSDEHHNAVSPPSSFSLPPSKVTHTPQDVPGTGDENGTATATKYTKRTVTWKWLDPEWTVVGAGYVGSIGYLPAGAPKVPAAAIAARSPLLGGSEAGSEVPSTPGSNAHTDSTDPSGRKALDVDEEGWSYGDNLWDKMSGKSGRGRYTRRRRWVRRAVLEIKVERDVGKAE</sequence>
<dbReference type="Proteomes" id="UP000836404">
    <property type="component" value="Unassembled WGS sequence"/>
</dbReference>
<feature type="region of interest" description="Disordered" evidence="5">
    <location>
        <begin position="563"/>
        <end position="591"/>
    </location>
</feature>
<feature type="domain" description="Peroxin/Ferlin" evidence="7">
    <location>
        <begin position="440"/>
        <end position="498"/>
    </location>
</feature>
<feature type="domain" description="Peroxin/Ferlin" evidence="8">
    <location>
        <begin position="597"/>
        <end position="630"/>
    </location>
</feature>
<feature type="transmembrane region" description="Helical" evidence="6">
    <location>
        <begin position="76"/>
        <end position="97"/>
    </location>
</feature>
<dbReference type="PANTHER" id="PTHR31679">
    <property type="entry name" value="PEROXISOMAL MEMBRANE PROTEIN PEX30-RELATED"/>
    <property type="match status" value="1"/>
</dbReference>
<feature type="transmembrane region" description="Helical" evidence="6">
    <location>
        <begin position="209"/>
        <end position="227"/>
    </location>
</feature>
<comment type="subcellular location">
    <subcellularLocation>
        <location evidence="1">Endomembrane system</location>
        <topology evidence="1">Multi-pass membrane protein</topology>
    </subcellularLocation>
</comment>
<evidence type="ECO:0000256" key="4">
    <source>
        <dbReference type="ARBA" id="ARBA00023136"/>
    </source>
</evidence>
<keyword evidence="3 6" id="KW-1133">Transmembrane helix</keyword>
<dbReference type="GO" id="GO:0012505">
    <property type="term" value="C:endomembrane system"/>
    <property type="evidence" value="ECO:0007669"/>
    <property type="project" value="UniProtKB-SubCell"/>
</dbReference>
<dbReference type="GO" id="GO:0007031">
    <property type="term" value="P:peroxisome organization"/>
    <property type="evidence" value="ECO:0007669"/>
    <property type="project" value="TreeGrafter"/>
</dbReference>
<dbReference type="SMART" id="SM00694">
    <property type="entry name" value="DysFC"/>
    <property type="match status" value="1"/>
</dbReference>
<gene>
    <name evidence="9" type="ORF">JKILLFL_G9295</name>
</gene>
<dbReference type="InterPro" id="IPR052646">
    <property type="entry name" value="Peroxisomal_PEX28-32"/>
</dbReference>
<dbReference type="InterPro" id="IPR010482">
    <property type="entry name" value="TECPR1-like_DysF"/>
</dbReference>
<accession>A0A9N8QBS5</accession>
<proteinExistence type="predicted"/>
<evidence type="ECO:0000256" key="6">
    <source>
        <dbReference type="SAM" id="Phobius"/>
    </source>
</evidence>
<keyword evidence="2 6" id="KW-0812">Transmembrane</keyword>
<dbReference type="AlphaFoldDB" id="A0A9N8QBS5"/>
<keyword evidence="4 6" id="KW-0472">Membrane</keyword>
<dbReference type="InterPro" id="IPR006614">
    <property type="entry name" value="Peroxin/Ferlin"/>
</dbReference>